<feature type="transmembrane region" description="Helical" evidence="1">
    <location>
        <begin position="247"/>
        <end position="272"/>
    </location>
</feature>
<evidence type="ECO:0000313" key="2">
    <source>
        <dbReference type="EMBL" id="KGD69704.1"/>
    </source>
</evidence>
<name>A0A095SZA7_9FLAO</name>
<proteinExistence type="predicted"/>
<reference evidence="2 3" key="1">
    <citation type="submission" date="2014-09" db="EMBL/GenBank/DDBJ databases">
        <title>Whole Genome Shotgun of Flavobacterium aquatile LMG 4008.</title>
        <authorList>
            <person name="Gale A.N."/>
            <person name="Pipes S.E."/>
            <person name="Newman J.D."/>
        </authorList>
    </citation>
    <scope>NUCLEOTIDE SEQUENCE [LARGE SCALE GENOMIC DNA]</scope>
    <source>
        <strain evidence="2 3">LMG 4008</strain>
    </source>
</reference>
<sequence length="333" mass="37986">MITGNTTTKTGNDGILLNLTSFWIFVEGGLGGAMHLLHIPFTGFLIGGFSVITNILIAYFSNNSKQFLKSLSIVLLAKLLISPYSPPGAYVAVFFQGVLASFIFPVFKLNAFSVFLYSLLVMLESAIQKPLMAYLIFGNELWQGITFFITTFFKNNQASQFILKILIVIYFTIYAIWAYLIGIWALSFIKNYTLFKKKYSSALNEVPYKKLAIANINGSTKKIGLFILLFFLLSISLIAVFTNTQSVSLYLIKTCLILILFYKITPELLLFYQKKTQFKKKHIVNKVQELISLMYQNSWRANIISKQYKGLKRIEVFVHLMIWLNVFNNGEET</sequence>
<keyword evidence="1" id="KW-0472">Membrane</keyword>
<dbReference type="Proteomes" id="UP000029554">
    <property type="component" value="Unassembled WGS sequence"/>
</dbReference>
<feature type="transmembrane region" description="Helical" evidence="1">
    <location>
        <begin position="90"/>
        <end position="119"/>
    </location>
</feature>
<feature type="transmembrane region" description="Helical" evidence="1">
    <location>
        <begin position="131"/>
        <end position="153"/>
    </location>
</feature>
<dbReference type="RefSeq" id="WP_035124142.1">
    <property type="nucleotide sequence ID" value="NZ_JRHH01000001.1"/>
</dbReference>
<gene>
    <name evidence="2" type="ORF">LG45_02800</name>
</gene>
<keyword evidence="1" id="KW-0812">Transmembrane</keyword>
<keyword evidence="3" id="KW-1185">Reference proteome</keyword>
<dbReference type="OrthoDB" id="877060at2"/>
<evidence type="ECO:0000313" key="3">
    <source>
        <dbReference type="Proteomes" id="UP000029554"/>
    </source>
</evidence>
<dbReference type="STRING" id="1453498.LG45_02800"/>
<evidence type="ECO:0000256" key="1">
    <source>
        <dbReference type="SAM" id="Phobius"/>
    </source>
</evidence>
<comment type="caution">
    <text evidence="2">The sequence shown here is derived from an EMBL/GenBank/DDBJ whole genome shotgun (WGS) entry which is preliminary data.</text>
</comment>
<dbReference type="AlphaFoldDB" id="A0A095SZA7"/>
<protein>
    <submittedName>
        <fullName evidence="2">Uncharacterized protein</fullName>
    </submittedName>
</protein>
<feature type="transmembrane region" description="Helical" evidence="1">
    <location>
        <begin position="39"/>
        <end position="60"/>
    </location>
</feature>
<feature type="transmembrane region" description="Helical" evidence="1">
    <location>
        <begin position="165"/>
        <end position="189"/>
    </location>
</feature>
<accession>A0A095SZA7</accession>
<feature type="transmembrane region" description="Helical" evidence="1">
    <location>
        <begin position="223"/>
        <end position="241"/>
    </location>
</feature>
<organism evidence="2 3">
    <name type="scientific">Flavobacterium aquatile LMG 4008 = ATCC 11947</name>
    <dbReference type="NCBI Taxonomy" id="1453498"/>
    <lineage>
        <taxon>Bacteria</taxon>
        <taxon>Pseudomonadati</taxon>
        <taxon>Bacteroidota</taxon>
        <taxon>Flavobacteriia</taxon>
        <taxon>Flavobacteriales</taxon>
        <taxon>Flavobacteriaceae</taxon>
        <taxon>Flavobacterium</taxon>
    </lineage>
</organism>
<dbReference type="eggNOG" id="ENOG502ZAZY">
    <property type="taxonomic scope" value="Bacteria"/>
</dbReference>
<dbReference type="EMBL" id="JRHH01000001">
    <property type="protein sequence ID" value="KGD69704.1"/>
    <property type="molecule type" value="Genomic_DNA"/>
</dbReference>
<keyword evidence="1" id="KW-1133">Transmembrane helix</keyword>